<protein>
    <submittedName>
        <fullName evidence="6">Peptide/nickel transport system substrate-binding protein</fullName>
    </submittedName>
</protein>
<feature type="signal peptide" evidence="4">
    <location>
        <begin position="1"/>
        <end position="24"/>
    </location>
</feature>
<dbReference type="PANTHER" id="PTHR30290">
    <property type="entry name" value="PERIPLASMIC BINDING COMPONENT OF ABC TRANSPORTER"/>
    <property type="match status" value="1"/>
</dbReference>
<dbReference type="GO" id="GO:1904680">
    <property type="term" value="F:peptide transmembrane transporter activity"/>
    <property type="evidence" value="ECO:0007669"/>
    <property type="project" value="TreeGrafter"/>
</dbReference>
<feature type="domain" description="Solute-binding protein family 5" evidence="5">
    <location>
        <begin position="80"/>
        <end position="452"/>
    </location>
</feature>
<keyword evidence="7" id="KW-1185">Reference proteome</keyword>
<dbReference type="PANTHER" id="PTHR30290:SF9">
    <property type="entry name" value="OLIGOPEPTIDE-BINDING PROTEIN APPA"/>
    <property type="match status" value="1"/>
</dbReference>
<proteinExistence type="inferred from homology"/>
<dbReference type="Pfam" id="PF00496">
    <property type="entry name" value="SBP_bac_5"/>
    <property type="match status" value="1"/>
</dbReference>
<dbReference type="CDD" id="cd08517">
    <property type="entry name" value="PBP2_NikA_DppA_OppA_like_13"/>
    <property type="match status" value="1"/>
</dbReference>
<dbReference type="SUPFAM" id="SSF53850">
    <property type="entry name" value="Periplasmic binding protein-like II"/>
    <property type="match status" value="1"/>
</dbReference>
<evidence type="ECO:0000256" key="2">
    <source>
        <dbReference type="ARBA" id="ARBA00022448"/>
    </source>
</evidence>
<dbReference type="InterPro" id="IPR039424">
    <property type="entry name" value="SBP_5"/>
</dbReference>
<evidence type="ECO:0000313" key="7">
    <source>
        <dbReference type="Proteomes" id="UP000315677"/>
    </source>
</evidence>
<sequence length="545" mass="58384">MRHHSLAVIAFVVGLGLAACSSPATDTAPAAPTPVCGGTLVVAIDSDPGSLNPAATTSGGVHTASELMFNGLVGLGPDLQPVPELAESWEVLEDGALYRFHLREGVTWHDGQPFTSGDVKYSFEEVLLKLHSRTQASVGSAIQSIAASDPSTVEFRFKQPYAPLLQQLDVTEAPIVPQHLYQGTDPAKNPANMAPIGTGPYTFVSYAPGSEIRMARNGSYFEAGLPYLDEVVMRVIPDRASQVNALRGGEVDWLFGVPGPERAVLEADPAFGTLQTPINPGGSNCIMTVSFNLDRPVLQDLRVRQAISFALDRQQFVDRVLFGEGRAADAPISSGIPFAYADDLDNVVSYDPAQAERLLDEAGWKRSGDGGVRSSSGVQGVPDGTPLAINFVAFPSFNQYAELYRAQLAAVGIDVTLQPLDPPVFADTVFAQRNFDTNIISYCNGTDPEIGVKRMFLSSNISKTPFSNASAYRNPQMDALFGEAATTVDPAQRSEVYRQIQQLAVDDAPYTWVVETTATRVFRSGCEGFGPSGHFAKTAFCAPPQ</sequence>
<dbReference type="GO" id="GO:0042597">
    <property type="term" value="C:periplasmic space"/>
    <property type="evidence" value="ECO:0007669"/>
    <property type="project" value="UniProtKB-ARBA"/>
</dbReference>
<gene>
    <name evidence="6" type="ORF">FB558_3666</name>
</gene>
<comment type="similarity">
    <text evidence="1">Belongs to the bacterial solute-binding protein 5 family.</text>
</comment>
<name>A0A543DP55_9PSEU</name>
<evidence type="ECO:0000313" key="6">
    <source>
        <dbReference type="EMBL" id="TQM11120.1"/>
    </source>
</evidence>
<reference evidence="6 7" key="1">
    <citation type="submission" date="2019-06" db="EMBL/GenBank/DDBJ databases">
        <title>Sequencing the genomes of 1000 actinobacteria strains.</title>
        <authorList>
            <person name="Klenk H.-P."/>
        </authorList>
    </citation>
    <scope>NUCLEOTIDE SEQUENCE [LARGE SCALE GENOMIC DNA]</scope>
    <source>
        <strain evidence="6 7">DSM 45301</strain>
    </source>
</reference>
<evidence type="ECO:0000259" key="5">
    <source>
        <dbReference type="Pfam" id="PF00496"/>
    </source>
</evidence>
<dbReference type="GO" id="GO:0043190">
    <property type="term" value="C:ATP-binding cassette (ABC) transporter complex"/>
    <property type="evidence" value="ECO:0007669"/>
    <property type="project" value="InterPro"/>
</dbReference>
<keyword evidence="3 4" id="KW-0732">Signal</keyword>
<dbReference type="InterPro" id="IPR030678">
    <property type="entry name" value="Peptide/Ni-bd"/>
</dbReference>
<organism evidence="6 7">
    <name type="scientific">Pseudonocardia kunmingensis</name>
    <dbReference type="NCBI Taxonomy" id="630975"/>
    <lineage>
        <taxon>Bacteria</taxon>
        <taxon>Bacillati</taxon>
        <taxon>Actinomycetota</taxon>
        <taxon>Actinomycetes</taxon>
        <taxon>Pseudonocardiales</taxon>
        <taxon>Pseudonocardiaceae</taxon>
        <taxon>Pseudonocardia</taxon>
    </lineage>
</organism>
<dbReference type="AlphaFoldDB" id="A0A543DP55"/>
<dbReference type="PIRSF" id="PIRSF002741">
    <property type="entry name" value="MppA"/>
    <property type="match status" value="1"/>
</dbReference>
<evidence type="ECO:0000256" key="1">
    <source>
        <dbReference type="ARBA" id="ARBA00005695"/>
    </source>
</evidence>
<dbReference type="Gene3D" id="3.10.105.10">
    <property type="entry name" value="Dipeptide-binding Protein, Domain 3"/>
    <property type="match status" value="1"/>
</dbReference>
<evidence type="ECO:0000256" key="3">
    <source>
        <dbReference type="ARBA" id="ARBA00022729"/>
    </source>
</evidence>
<evidence type="ECO:0000256" key="4">
    <source>
        <dbReference type="SAM" id="SignalP"/>
    </source>
</evidence>
<comment type="caution">
    <text evidence="6">The sequence shown here is derived from an EMBL/GenBank/DDBJ whole genome shotgun (WGS) entry which is preliminary data.</text>
</comment>
<accession>A0A543DP55</accession>
<dbReference type="Gene3D" id="3.40.190.10">
    <property type="entry name" value="Periplasmic binding protein-like II"/>
    <property type="match status" value="1"/>
</dbReference>
<feature type="chain" id="PRO_5039477311" evidence="4">
    <location>
        <begin position="25"/>
        <end position="545"/>
    </location>
</feature>
<dbReference type="Proteomes" id="UP000315677">
    <property type="component" value="Unassembled WGS sequence"/>
</dbReference>
<dbReference type="GO" id="GO:0015833">
    <property type="term" value="P:peptide transport"/>
    <property type="evidence" value="ECO:0007669"/>
    <property type="project" value="TreeGrafter"/>
</dbReference>
<dbReference type="EMBL" id="VFPA01000002">
    <property type="protein sequence ID" value="TQM11120.1"/>
    <property type="molecule type" value="Genomic_DNA"/>
</dbReference>
<keyword evidence="2" id="KW-0813">Transport</keyword>
<dbReference type="PROSITE" id="PS51257">
    <property type="entry name" value="PROKAR_LIPOPROTEIN"/>
    <property type="match status" value="1"/>
</dbReference>
<dbReference type="InterPro" id="IPR000914">
    <property type="entry name" value="SBP_5_dom"/>
</dbReference>